<evidence type="ECO:0000256" key="1">
    <source>
        <dbReference type="SAM" id="MobiDB-lite"/>
    </source>
</evidence>
<evidence type="ECO:0000313" key="3">
    <source>
        <dbReference type="EMBL" id="OCK73719.1"/>
    </source>
</evidence>
<name>A0A8E2DY17_9PEZI</name>
<accession>A0A8E2DY17</accession>
<sequence length="130" mass="14655">MRRFRSNILFGKTIEALKENMDIWGRHRASGPDRVPVDYTKPTTDGEEIDNLYLGINDTVHPCSHPEDHAARENETEMMISVFDCGSALNWNKPFYRRCLVAGDEIAPLYGTDGDLDDTLPKGSSKKPTL</sequence>
<reference evidence="3 4" key="1">
    <citation type="journal article" date="2016" name="Nat. Commun.">
        <title>Ectomycorrhizal ecology is imprinted in the genome of the dominant symbiotic fungus Cenococcum geophilum.</title>
        <authorList>
            <consortium name="DOE Joint Genome Institute"/>
            <person name="Peter M."/>
            <person name="Kohler A."/>
            <person name="Ohm R.A."/>
            <person name="Kuo A."/>
            <person name="Krutzmann J."/>
            <person name="Morin E."/>
            <person name="Arend M."/>
            <person name="Barry K.W."/>
            <person name="Binder M."/>
            <person name="Choi C."/>
            <person name="Clum A."/>
            <person name="Copeland A."/>
            <person name="Grisel N."/>
            <person name="Haridas S."/>
            <person name="Kipfer T."/>
            <person name="LaButti K."/>
            <person name="Lindquist E."/>
            <person name="Lipzen A."/>
            <person name="Maire R."/>
            <person name="Meier B."/>
            <person name="Mihaltcheva S."/>
            <person name="Molinier V."/>
            <person name="Murat C."/>
            <person name="Poggeler S."/>
            <person name="Quandt C.A."/>
            <person name="Sperisen C."/>
            <person name="Tritt A."/>
            <person name="Tisserant E."/>
            <person name="Crous P.W."/>
            <person name="Henrissat B."/>
            <person name="Nehls U."/>
            <person name="Egli S."/>
            <person name="Spatafora J.W."/>
            <person name="Grigoriev I.V."/>
            <person name="Martin F.M."/>
        </authorList>
    </citation>
    <scope>NUCLEOTIDE SEQUENCE [LARGE SCALE GENOMIC DNA]</scope>
    <source>
        <strain evidence="3 4">CBS 459.81</strain>
    </source>
</reference>
<evidence type="ECO:0000259" key="2">
    <source>
        <dbReference type="Pfam" id="PF03159"/>
    </source>
</evidence>
<keyword evidence="4" id="KW-1185">Reference proteome</keyword>
<evidence type="ECO:0000313" key="4">
    <source>
        <dbReference type="Proteomes" id="UP000250266"/>
    </source>
</evidence>
<feature type="domain" description="Xrn1 N-terminal" evidence="2">
    <location>
        <begin position="43"/>
        <end position="85"/>
    </location>
</feature>
<gene>
    <name evidence="3" type="ORF">K432DRAFT_430435</name>
</gene>
<dbReference type="EMBL" id="KV745677">
    <property type="protein sequence ID" value="OCK73719.1"/>
    <property type="molecule type" value="Genomic_DNA"/>
</dbReference>
<protein>
    <recommendedName>
        <fullName evidence="2">Xrn1 N-terminal domain-containing protein</fullName>
    </recommendedName>
</protein>
<dbReference type="AlphaFoldDB" id="A0A8E2DY17"/>
<proteinExistence type="predicted"/>
<dbReference type="Gene3D" id="3.40.50.12390">
    <property type="match status" value="1"/>
</dbReference>
<feature type="region of interest" description="Disordered" evidence="1">
    <location>
        <begin position="111"/>
        <end position="130"/>
    </location>
</feature>
<dbReference type="GO" id="GO:0003676">
    <property type="term" value="F:nucleic acid binding"/>
    <property type="evidence" value="ECO:0007669"/>
    <property type="project" value="InterPro"/>
</dbReference>
<dbReference type="Proteomes" id="UP000250266">
    <property type="component" value="Unassembled WGS sequence"/>
</dbReference>
<dbReference type="Pfam" id="PF03159">
    <property type="entry name" value="XRN_N"/>
    <property type="match status" value="1"/>
</dbReference>
<dbReference type="InterPro" id="IPR004859">
    <property type="entry name" value="Xrn1_N"/>
</dbReference>
<organism evidence="3 4">
    <name type="scientific">Lepidopterella palustris CBS 459.81</name>
    <dbReference type="NCBI Taxonomy" id="1314670"/>
    <lineage>
        <taxon>Eukaryota</taxon>
        <taxon>Fungi</taxon>
        <taxon>Dikarya</taxon>
        <taxon>Ascomycota</taxon>
        <taxon>Pezizomycotina</taxon>
        <taxon>Dothideomycetes</taxon>
        <taxon>Pleosporomycetidae</taxon>
        <taxon>Mytilinidiales</taxon>
        <taxon>Argynnaceae</taxon>
        <taxon>Lepidopterella</taxon>
    </lineage>
</organism>
<dbReference type="OrthoDB" id="372487at2759"/>
<dbReference type="GO" id="GO:0004527">
    <property type="term" value="F:exonuclease activity"/>
    <property type="evidence" value="ECO:0007669"/>
    <property type="project" value="InterPro"/>
</dbReference>